<name>A0A402CTJ5_9BACT</name>
<sequence>MSNMRTSIKCNCGQRIIAKDVVQHGYYLRLFGPSFVYVKFRCSRCKKLGEQFIKQEEWEEGILKDVAIEVSTEEREQFTVQGPIDINEVIDFHFALENLSDLKSLEAAMPPPKKKPRSTPQA</sequence>
<dbReference type="AlphaFoldDB" id="A0A402CTJ5"/>
<reference evidence="1 2" key="1">
    <citation type="journal article" date="2019" name="Int. J. Syst. Evol. Microbiol.">
        <title>Capsulimonas corticalis gen. nov., sp. nov., an aerobic capsulated bacterium, of a novel bacterial order, Capsulimonadales ord. nov., of the class Armatimonadia of the phylum Armatimonadetes.</title>
        <authorList>
            <person name="Li J."/>
            <person name="Kudo C."/>
            <person name="Tonouchi A."/>
        </authorList>
    </citation>
    <scope>NUCLEOTIDE SEQUENCE [LARGE SCALE GENOMIC DNA]</scope>
    <source>
        <strain evidence="1 2">AX-7</strain>
    </source>
</reference>
<gene>
    <name evidence="1" type="ORF">CCAX7_27610</name>
</gene>
<protein>
    <submittedName>
        <fullName evidence="1">Uncharacterized protein</fullName>
    </submittedName>
</protein>
<keyword evidence="2" id="KW-1185">Reference proteome</keyword>
<dbReference type="Proteomes" id="UP000287394">
    <property type="component" value="Chromosome"/>
</dbReference>
<organism evidence="1 2">
    <name type="scientific">Capsulimonas corticalis</name>
    <dbReference type="NCBI Taxonomy" id="2219043"/>
    <lineage>
        <taxon>Bacteria</taxon>
        <taxon>Bacillati</taxon>
        <taxon>Armatimonadota</taxon>
        <taxon>Armatimonadia</taxon>
        <taxon>Capsulimonadales</taxon>
        <taxon>Capsulimonadaceae</taxon>
        <taxon>Capsulimonas</taxon>
    </lineage>
</organism>
<proteinExistence type="predicted"/>
<dbReference type="EMBL" id="AP025739">
    <property type="protein sequence ID" value="BDI30710.1"/>
    <property type="molecule type" value="Genomic_DNA"/>
</dbReference>
<accession>A0A402CTJ5</accession>
<dbReference type="KEGG" id="ccot:CCAX7_27610"/>
<evidence type="ECO:0000313" key="1">
    <source>
        <dbReference type="EMBL" id="BDI30710.1"/>
    </source>
</evidence>
<evidence type="ECO:0000313" key="2">
    <source>
        <dbReference type="Proteomes" id="UP000287394"/>
    </source>
</evidence>